<comment type="caution">
    <text evidence="10">The sequence shown here is derived from an EMBL/GenBank/DDBJ whole genome shotgun (WGS) entry which is preliminary data.</text>
</comment>
<organism evidence="10 11">
    <name type="scientific">Allonocardiopsis opalescens</name>
    <dbReference type="NCBI Taxonomy" id="1144618"/>
    <lineage>
        <taxon>Bacteria</taxon>
        <taxon>Bacillati</taxon>
        <taxon>Actinomycetota</taxon>
        <taxon>Actinomycetes</taxon>
        <taxon>Streptosporangiales</taxon>
        <taxon>Allonocardiopsis</taxon>
    </lineage>
</organism>
<keyword evidence="4" id="KW-0808">Transferase</keyword>
<dbReference type="OrthoDB" id="9808041at2"/>
<comment type="pathway">
    <text evidence="2">Cofactor biosynthesis; tetrahydrofolate biosynthesis; 2-amino-4-hydroxy-6-hydroxymethyl-7,8-dihydropteridine diphosphate from 7,8-dihydroneopterin triphosphate: step 4/4.</text>
</comment>
<feature type="domain" description="7,8-dihydro-6-hydroxymethylpterin-pyrophosphokinase" evidence="9">
    <location>
        <begin position="100"/>
        <end position="111"/>
    </location>
</feature>
<dbReference type="PANTHER" id="PTHR43071:SF1">
    <property type="entry name" value="2-AMINO-4-HYDROXY-6-HYDROXYMETHYLDIHYDROPTERIDINE PYROPHOSPHOKINASE"/>
    <property type="match status" value="1"/>
</dbReference>
<proteinExistence type="predicted"/>
<dbReference type="Proteomes" id="UP000237846">
    <property type="component" value="Unassembled WGS sequence"/>
</dbReference>
<keyword evidence="11" id="KW-1185">Reference proteome</keyword>
<evidence type="ECO:0000256" key="4">
    <source>
        <dbReference type="ARBA" id="ARBA00022679"/>
    </source>
</evidence>
<dbReference type="EMBL" id="PVZC01000005">
    <property type="protein sequence ID" value="PRX97842.1"/>
    <property type="molecule type" value="Genomic_DNA"/>
</dbReference>
<keyword evidence="5" id="KW-0547">Nucleotide-binding</keyword>
<dbReference type="InterPro" id="IPR035907">
    <property type="entry name" value="Hppk_sf"/>
</dbReference>
<evidence type="ECO:0000256" key="1">
    <source>
        <dbReference type="ARBA" id="ARBA00000198"/>
    </source>
</evidence>
<dbReference type="SUPFAM" id="SSF55083">
    <property type="entry name" value="6-hydroxymethyl-7,8-dihydropterin pyrophosphokinase, HPPK"/>
    <property type="match status" value="1"/>
</dbReference>
<dbReference type="GO" id="GO:0046656">
    <property type="term" value="P:folic acid biosynthetic process"/>
    <property type="evidence" value="ECO:0007669"/>
    <property type="project" value="UniProtKB-KW"/>
</dbReference>
<dbReference type="GO" id="GO:0005524">
    <property type="term" value="F:ATP binding"/>
    <property type="evidence" value="ECO:0007669"/>
    <property type="project" value="UniProtKB-KW"/>
</dbReference>
<evidence type="ECO:0000256" key="5">
    <source>
        <dbReference type="ARBA" id="ARBA00022741"/>
    </source>
</evidence>
<evidence type="ECO:0000313" key="11">
    <source>
        <dbReference type="Proteomes" id="UP000237846"/>
    </source>
</evidence>
<dbReference type="GO" id="GO:0046654">
    <property type="term" value="P:tetrahydrofolate biosynthetic process"/>
    <property type="evidence" value="ECO:0007669"/>
    <property type="project" value="UniProtKB-UniPathway"/>
</dbReference>
<sequence length="179" mass="19668">MTTPTPSGSHRSTRRAVLSLGSNLGDRFDNIQGALDALVDAPEIDVVAISPIYETEPVGGPRQQNFLNVVVLADTGLSSLTLLERVQGVEDAFHRTREVRWGPRTLDIDVIAVGTERRDDEVLTLPHPRAHERAFVLRPWLDVEPDAELPGRGAVTELLAGLGDQWMQLRVDLALQPPD</sequence>
<dbReference type="GO" id="GO:0003848">
    <property type="term" value="F:2-amino-4-hydroxy-6-hydroxymethyldihydropteridine diphosphokinase activity"/>
    <property type="evidence" value="ECO:0007669"/>
    <property type="project" value="UniProtKB-EC"/>
</dbReference>
<comment type="catalytic activity">
    <reaction evidence="1">
        <text>6-hydroxymethyl-7,8-dihydropterin + ATP = (7,8-dihydropterin-6-yl)methyl diphosphate + AMP + H(+)</text>
        <dbReference type="Rhea" id="RHEA:11412"/>
        <dbReference type="ChEBI" id="CHEBI:15378"/>
        <dbReference type="ChEBI" id="CHEBI:30616"/>
        <dbReference type="ChEBI" id="CHEBI:44841"/>
        <dbReference type="ChEBI" id="CHEBI:72950"/>
        <dbReference type="ChEBI" id="CHEBI:456215"/>
        <dbReference type="EC" id="2.7.6.3"/>
    </reaction>
</comment>
<dbReference type="PANTHER" id="PTHR43071">
    <property type="entry name" value="2-AMINO-4-HYDROXY-6-HYDROXYMETHYLDIHYDROPTERIDINE PYROPHOSPHOKINASE"/>
    <property type="match status" value="1"/>
</dbReference>
<dbReference type="EC" id="2.7.6.3" evidence="3"/>
<dbReference type="PROSITE" id="PS00794">
    <property type="entry name" value="HPPK"/>
    <property type="match status" value="1"/>
</dbReference>
<name>A0A2T0Q213_9ACTN</name>
<keyword evidence="8" id="KW-0289">Folate biosynthesis</keyword>
<keyword evidence="7" id="KW-0067">ATP-binding</keyword>
<dbReference type="AlphaFoldDB" id="A0A2T0Q213"/>
<dbReference type="InterPro" id="IPR000550">
    <property type="entry name" value="Hppk"/>
</dbReference>
<dbReference type="NCBIfam" id="TIGR01498">
    <property type="entry name" value="folK"/>
    <property type="match status" value="1"/>
</dbReference>
<keyword evidence="6 10" id="KW-0418">Kinase</keyword>
<evidence type="ECO:0000256" key="2">
    <source>
        <dbReference type="ARBA" id="ARBA00005051"/>
    </source>
</evidence>
<dbReference type="Pfam" id="PF01288">
    <property type="entry name" value="HPPK"/>
    <property type="match status" value="1"/>
</dbReference>
<protein>
    <recommendedName>
        <fullName evidence="3">2-amino-4-hydroxy-6-hydroxymethyldihydropteridine diphosphokinase</fullName>
        <ecNumber evidence="3">2.7.6.3</ecNumber>
    </recommendedName>
</protein>
<accession>A0A2T0Q213</accession>
<dbReference type="Gene3D" id="3.30.70.560">
    <property type="entry name" value="7,8-Dihydro-6-hydroxymethylpterin-pyrophosphokinase HPPK"/>
    <property type="match status" value="1"/>
</dbReference>
<reference evidence="10 11" key="1">
    <citation type="submission" date="2018-03" db="EMBL/GenBank/DDBJ databases">
        <title>Genomic Encyclopedia of Archaeal and Bacterial Type Strains, Phase II (KMG-II): from individual species to whole genera.</title>
        <authorList>
            <person name="Goeker M."/>
        </authorList>
    </citation>
    <scope>NUCLEOTIDE SEQUENCE [LARGE SCALE GENOMIC DNA]</scope>
    <source>
        <strain evidence="10 11">DSM 45601</strain>
    </source>
</reference>
<dbReference type="UniPathway" id="UPA00077">
    <property type="reaction ID" value="UER00155"/>
</dbReference>
<evidence type="ECO:0000256" key="8">
    <source>
        <dbReference type="ARBA" id="ARBA00022909"/>
    </source>
</evidence>
<evidence type="ECO:0000259" key="9">
    <source>
        <dbReference type="PROSITE" id="PS00794"/>
    </source>
</evidence>
<evidence type="ECO:0000313" key="10">
    <source>
        <dbReference type="EMBL" id="PRX97842.1"/>
    </source>
</evidence>
<evidence type="ECO:0000256" key="3">
    <source>
        <dbReference type="ARBA" id="ARBA00013253"/>
    </source>
</evidence>
<dbReference type="RefSeq" id="WP_106247561.1">
    <property type="nucleotide sequence ID" value="NZ_PVZC01000005.1"/>
</dbReference>
<evidence type="ECO:0000256" key="7">
    <source>
        <dbReference type="ARBA" id="ARBA00022840"/>
    </source>
</evidence>
<evidence type="ECO:0000256" key="6">
    <source>
        <dbReference type="ARBA" id="ARBA00022777"/>
    </source>
</evidence>
<dbReference type="CDD" id="cd00483">
    <property type="entry name" value="HPPK"/>
    <property type="match status" value="1"/>
</dbReference>
<gene>
    <name evidence="10" type="ORF">CLV72_105192</name>
</gene>
<dbReference type="GO" id="GO:0016301">
    <property type="term" value="F:kinase activity"/>
    <property type="evidence" value="ECO:0007669"/>
    <property type="project" value="UniProtKB-KW"/>
</dbReference>